<name>A0A915J822_ROMCU</name>
<evidence type="ECO:0000313" key="1">
    <source>
        <dbReference type="Proteomes" id="UP000887565"/>
    </source>
</evidence>
<reference evidence="2" key="1">
    <citation type="submission" date="2022-11" db="UniProtKB">
        <authorList>
            <consortium name="WormBaseParasite"/>
        </authorList>
    </citation>
    <scope>IDENTIFICATION</scope>
</reference>
<sequence>MTVASLSDHKDDHEPAMLVNDQTIKSEEEKLQELEAYKGNAIDKQLPPIQDYLEMHPEDLNYIP</sequence>
<evidence type="ECO:0000313" key="2">
    <source>
        <dbReference type="WBParaSite" id="nRc.2.0.1.t21898-RA"/>
    </source>
</evidence>
<proteinExistence type="predicted"/>
<accession>A0A915J822</accession>
<dbReference type="AlphaFoldDB" id="A0A915J822"/>
<organism evidence="1 2">
    <name type="scientific">Romanomermis culicivorax</name>
    <name type="common">Nematode worm</name>
    <dbReference type="NCBI Taxonomy" id="13658"/>
    <lineage>
        <taxon>Eukaryota</taxon>
        <taxon>Metazoa</taxon>
        <taxon>Ecdysozoa</taxon>
        <taxon>Nematoda</taxon>
        <taxon>Enoplea</taxon>
        <taxon>Dorylaimia</taxon>
        <taxon>Mermithida</taxon>
        <taxon>Mermithoidea</taxon>
        <taxon>Mermithidae</taxon>
        <taxon>Romanomermis</taxon>
    </lineage>
</organism>
<protein>
    <submittedName>
        <fullName evidence="2">Uncharacterized protein</fullName>
    </submittedName>
</protein>
<dbReference type="Proteomes" id="UP000887565">
    <property type="component" value="Unplaced"/>
</dbReference>
<keyword evidence="1" id="KW-1185">Reference proteome</keyword>
<dbReference type="WBParaSite" id="nRc.2.0.1.t21898-RA">
    <property type="protein sequence ID" value="nRc.2.0.1.t21898-RA"/>
    <property type="gene ID" value="nRc.2.0.1.g21898"/>
</dbReference>